<keyword evidence="1" id="KW-0472">Membrane</keyword>
<dbReference type="AlphaFoldDB" id="A0AAP5TBW4"/>
<proteinExistence type="predicted"/>
<evidence type="ECO:0000313" key="2">
    <source>
        <dbReference type="EMBL" id="MDV7694186.1"/>
    </source>
</evidence>
<organism evidence="2 5">
    <name type="scientific">Pediococcus parvulus</name>
    <dbReference type="NCBI Taxonomy" id="54062"/>
    <lineage>
        <taxon>Bacteria</taxon>
        <taxon>Bacillati</taxon>
        <taxon>Bacillota</taxon>
        <taxon>Bacilli</taxon>
        <taxon>Lactobacillales</taxon>
        <taxon>Lactobacillaceae</taxon>
        <taxon>Pediococcus</taxon>
    </lineage>
</organism>
<dbReference type="Proteomes" id="UP001275867">
    <property type="component" value="Unassembled WGS sequence"/>
</dbReference>
<reference evidence="2" key="2">
    <citation type="submission" date="2019-10" db="EMBL/GenBank/DDBJ databases">
        <title>Malate fermentation in French cider.</title>
        <authorList>
            <person name="Cousin F.J."/>
            <person name="Medina Fernandez S."/>
            <person name="Misery B."/>
            <person name="Laplace J.-M."/>
            <person name="Cretenet M."/>
        </authorList>
    </citation>
    <scope>NUCLEOTIDE SEQUENCE</scope>
    <source>
        <strain evidence="2">UCMA15901</strain>
    </source>
</reference>
<keyword evidence="4" id="KW-1185">Reference proteome</keyword>
<name>A0AAP5TBW4_9LACO</name>
<evidence type="ECO:0000256" key="1">
    <source>
        <dbReference type="SAM" id="Phobius"/>
    </source>
</evidence>
<keyword evidence="1" id="KW-0812">Transmembrane</keyword>
<accession>A0AAP5TBW4</accession>
<dbReference type="EMBL" id="WERX01000012">
    <property type="protein sequence ID" value="MDV7694186.1"/>
    <property type="molecule type" value="Genomic_DNA"/>
</dbReference>
<reference evidence="3 4" key="1">
    <citation type="submission" date="2016-05" db="EMBL/GenBank/DDBJ databases">
        <title>Draft genome sequence of Pediococcus parvulus 2.6, a probiotic beta-glucan producer strain.</title>
        <authorList>
            <person name="Mohedano M.L."/>
            <person name="Perez-Ramos A."/>
            <person name="Duenas M.T."/>
            <person name="Lamontanara A."/>
            <person name="Orru L."/>
            <person name="Spano G."/>
            <person name="Capozzi V."/>
            <person name="Lopez P."/>
        </authorList>
    </citation>
    <scope>NUCLEOTIDE SEQUENCE [LARGE SCALE GENOMIC DNA]</scope>
    <source>
        <strain evidence="3 4">2.6</strain>
    </source>
</reference>
<dbReference type="RefSeq" id="WP_068806454.1">
    <property type="nucleotide sequence ID" value="NZ_LXND01000046.1"/>
</dbReference>
<comment type="caution">
    <text evidence="2">The sequence shown here is derived from an EMBL/GenBank/DDBJ whole genome shotgun (WGS) entry which is preliminary data.</text>
</comment>
<dbReference type="Proteomes" id="UP000077280">
    <property type="component" value="Unassembled WGS sequence"/>
</dbReference>
<dbReference type="EMBL" id="LXND01000046">
    <property type="protein sequence ID" value="OAD64109.1"/>
    <property type="molecule type" value="Genomic_DNA"/>
</dbReference>
<sequence length="147" mass="17675">MQNKSYIHKVIEQSIIMLFLIAFFNIDNTNHLNVRLNFYNIWLFLSWICQFYIVKRKIWSLSNLSFLQLGARITQQEHAKYHRKDKWGDNSYANVQHNLSTQRLALWDTNFDMTVNFFIRIGYALLGPIILMFDIVKDLVEMNEHQK</sequence>
<feature type="transmembrane region" description="Helical" evidence="1">
    <location>
        <begin position="6"/>
        <end position="24"/>
    </location>
</feature>
<evidence type="ECO:0000313" key="3">
    <source>
        <dbReference type="EMBL" id="OAD64109.1"/>
    </source>
</evidence>
<evidence type="ECO:0000313" key="4">
    <source>
        <dbReference type="Proteomes" id="UP000077280"/>
    </source>
</evidence>
<evidence type="ECO:0000313" key="5">
    <source>
        <dbReference type="Proteomes" id="UP001275867"/>
    </source>
</evidence>
<gene>
    <name evidence="3" type="ORF">A7K95_06645</name>
    <name evidence="2" type="ORF">GA842_04645</name>
</gene>
<dbReference type="GeneID" id="93382341"/>
<protein>
    <submittedName>
        <fullName evidence="2">Uncharacterized protein</fullName>
    </submittedName>
</protein>
<feature type="transmembrane region" description="Helical" evidence="1">
    <location>
        <begin position="36"/>
        <end position="54"/>
    </location>
</feature>
<feature type="transmembrane region" description="Helical" evidence="1">
    <location>
        <begin position="117"/>
        <end position="136"/>
    </location>
</feature>
<keyword evidence="1" id="KW-1133">Transmembrane helix</keyword>